<evidence type="ECO:0000313" key="2">
    <source>
        <dbReference type="EMBL" id="MSS56146.1"/>
    </source>
</evidence>
<protein>
    <submittedName>
        <fullName evidence="2">GNAT family N-acetyltransferase</fullName>
    </submittedName>
</protein>
<dbReference type="PANTHER" id="PTHR13355:SF11">
    <property type="entry name" value="GLUCOSAMINE 6-PHOSPHATE N-ACETYLTRANSFERASE"/>
    <property type="match status" value="1"/>
</dbReference>
<evidence type="ECO:0000313" key="3">
    <source>
        <dbReference type="Proteomes" id="UP000434241"/>
    </source>
</evidence>
<dbReference type="CDD" id="cd04301">
    <property type="entry name" value="NAT_SF"/>
    <property type="match status" value="1"/>
</dbReference>
<dbReference type="InterPro" id="IPR039143">
    <property type="entry name" value="GNPNAT1-like"/>
</dbReference>
<dbReference type="InterPro" id="IPR000182">
    <property type="entry name" value="GNAT_dom"/>
</dbReference>
<dbReference type="InterPro" id="IPR016181">
    <property type="entry name" value="Acyl_CoA_acyltransferase"/>
</dbReference>
<comment type="caution">
    <text evidence="2">The sequence shown here is derived from an EMBL/GenBank/DDBJ whole genome shotgun (WGS) entry which is preliminary data.</text>
</comment>
<dbReference type="GeneID" id="93158526"/>
<name>A0A6N7V2V2_9FIRM</name>
<dbReference type="Gene3D" id="3.40.630.30">
    <property type="match status" value="1"/>
</dbReference>
<dbReference type="AlphaFoldDB" id="A0A6N7V2V2"/>
<reference evidence="2 3" key="1">
    <citation type="submission" date="2019-08" db="EMBL/GenBank/DDBJ databases">
        <title>In-depth cultivation of the pig gut microbiome towards novel bacterial diversity and tailored functional studies.</title>
        <authorList>
            <person name="Wylensek D."/>
            <person name="Hitch T.C.A."/>
            <person name="Clavel T."/>
        </authorList>
    </citation>
    <scope>NUCLEOTIDE SEQUENCE [LARGE SCALE GENOMIC DNA]</scope>
    <source>
        <strain evidence="2 3">LKV-472-APC-3</strain>
    </source>
</reference>
<dbReference type="GO" id="GO:0004343">
    <property type="term" value="F:glucosamine 6-phosphate N-acetyltransferase activity"/>
    <property type="evidence" value="ECO:0007669"/>
    <property type="project" value="TreeGrafter"/>
</dbReference>
<sequence length="138" mass="16144">MNTKIFTTLPQDAKDIRIEVFMKEQGFKNEFDEIDTISHHIVVFDEGKPIGTCRFFKENNHYTIGRVAVLKKYRNLHIGNSLLESAENEIKKLNGDLIVVHAQVRICPFYEKQGYIQFGQIDDDEGVPHVWMKKKIQY</sequence>
<accession>A0A6N7V2V2</accession>
<evidence type="ECO:0000259" key="1">
    <source>
        <dbReference type="PROSITE" id="PS51186"/>
    </source>
</evidence>
<gene>
    <name evidence="2" type="ORF">FYJ55_04355</name>
</gene>
<dbReference type="RefSeq" id="WP_154555801.1">
    <property type="nucleotide sequence ID" value="NZ_JAQCYS010000011.1"/>
</dbReference>
<dbReference type="SUPFAM" id="SSF55729">
    <property type="entry name" value="Acyl-CoA N-acyltransferases (Nat)"/>
    <property type="match status" value="1"/>
</dbReference>
<keyword evidence="3" id="KW-1185">Reference proteome</keyword>
<proteinExistence type="predicted"/>
<dbReference type="Pfam" id="PF13673">
    <property type="entry name" value="Acetyltransf_10"/>
    <property type="match status" value="1"/>
</dbReference>
<dbReference type="Proteomes" id="UP000434241">
    <property type="component" value="Unassembled WGS sequence"/>
</dbReference>
<keyword evidence="2" id="KW-0808">Transferase</keyword>
<dbReference type="PROSITE" id="PS51186">
    <property type="entry name" value="GNAT"/>
    <property type="match status" value="1"/>
</dbReference>
<feature type="domain" description="N-acetyltransferase" evidence="1">
    <location>
        <begin position="1"/>
        <end position="137"/>
    </location>
</feature>
<organism evidence="2 3">
    <name type="scientific">Holdemanella porci</name>
    <dbReference type="NCBI Taxonomy" id="2652276"/>
    <lineage>
        <taxon>Bacteria</taxon>
        <taxon>Bacillati</taxon>
        <taxon>Bacillota</taxon>
        <taxon>Erysipelotrichia</taxon>
        <taxon>Erysipelotrichales</taxon>
        <taxon>Erysipelotrichaceae</taxon>
        <taxon>Holdemanella</taxon>
    </lineage>
</organism>
<dbReference type="PANTHER" id="PTHR13355">
    <property type="entry name" value="GLUCOSAMINE 6-PHOSPHATE N-ACETYLTRANSFERASE"/>
    <property type="match status" value="1"/>
</dbReference>
<dbReference type="EMBL" id="VUMR01000015">
    <property type="protein sequence ID" value="MSS56146.1"/>
    <property type="molecule type" value="Genomic_DNA"/>
</dbReference>